<dbReference type="KEGG" id="ehx:EMIHUDRAFT_453173"/>
<dbReference type="RefSeq" id="XP_005760579.1">
    <property type="nucleotide sequence ID" value="XM_005760522.1"/>
</dbReference>
<proteinExistence type="predicted"/>
<evidence type="ECO:0000313" key="3">
    <source>
        <dbReference type="Proteomes" id="UP000013827"/>
    </source>
</evidence>
<feature type="compositionally biased region" description="Basic and acidic residues" evidence="1">
    <location>
        <begin position="205"/>
        <end position="217"/>
    </location>
</feature>
<sequence>MTDTQPACQVASPRGIRRSMSKPFARRRETLRERTCPAADDEETSGPSGNRRIRHTLSRPFWNNKGRKQCVSRTVPPYEDCAPPPPPLSPYALPLSPQRTLAAGPPPPETVAQTPPQSEPPSSPQPDVTQTPQSEPPCSPPPEGAPTHKRTRSVAKSKPFWEIKMDKAARQSSGSLSAHSNRGSLAGPPLSDLERPVPYSADGGEASREVREAESLERSPPCEGALPTTVPSFGDAQRLVAGKSAAGTTPVLAAGTTPVLVCDPEVSLSEWEARVLGMVEKEAGERGAALQAALPCIERPSSIDVRELIARFEHITAAEERGDRSAMQRRDAAGGWPCLDCFKTANQSPPVL</sequence>
<reference evidence="2" key="2">
    <citation type="submission" date="2024-10" db="UniProtKB">
        <authorList>
            <consortium name="EnsemblProtists"/>
        </authorList>
    </citation>
    <scope>IDENTIFICATION</scope>
</reference>
<evidence type="ECO:0000256" key="1">
    <source>
        <dbReference type="SAM" id="MobiDB-lite"/>
    </source>
</evidence>
<evidence type="ECO:0000313" key="2">
    <source>
        <dbReference type="EnsemblProtists" id="EOD08150"/>
    </source>
</evidence>
<accession>A0A0D3IA65</accession>
<dbReference type="HOGENOM" id="CLU_788547_0_0_1"/>
<feature type="compositionally biased region" description="Polar residues" evidence="1">
    <location>
        <begin position="170"/>
        <end position="183"/>
    </location>
</feature>
<dbReference type="GeneID" id="17254350"/>
<feature type="compositionally biased region" description="Basic and acidic residues" evidence="1">
    <location>
        <begin position="26"/>
        <end position="35"/>
    </location>
</feature>
<dbReference type="AlphaFoldDB" id="A0A0D3IA65"/>
<dbReference type="Proteomes" id="UP000013827">
    <property type="component" value="Unassembled WGS sequence"/>
</dbReference>
<keyword evidence="3" id="KW-1185">Reference proteome</keyword>
<organism evidence="2 3">
    <name type="scientific">Emiliania huxleyi (strain CCMP1516)</name>
    <dbReference type="NCBI Taxonomy" id="280463"/>
    <lineage>
        <taxon>Eukaryota</taxon>
        <taxon>Haptista</taxon>
        <taxon>Haptophyta</taxon>
        <taxon>Prymnesiophyceae</taxon>
        <taxon>Isochrysidales</taxon>
        <taxon>Noelaerhabdaceae</taxon>
        <taxon>Emiliania</taxon>
    </lineage>
</organism>
<reference evidence="3" key="1">
    <citation type="journal article" date="2013" name="Nature">
        <title>Pan genome of the phytoplankton Emiliania underpins its global distribution.</title>
        <authorList>
            <person name="Read B.A."/>
            <person name="Kegel J."/>
            <person name="Klute M.J."/>
            <person name="Kuo A."/>
            <person name="Lefebvre S.C."/>
            <person name="Maumus F."/>
            <person name="Mayer C."/>
            <person name="Miller J."/>
            <person name="Monier A."/>
            <person name="Salamov A."/>
            <person name="Young J."/>
            <person name="Aguilar M."/>
            <person name="Claverie J.M."/>
            <person name="Frickenhaus S."/>
            <person name="Gonzalez K."/>
            <person name="Herman E.K."/>
            <person name="Lin Y.C."/>
            <person name="Napier J."/>
            <person name="Ogata H."/>
            <person name="Sarno A.F."/>
            <person name="Shmutz J."/>
            <person name="Schroeder D."/>
            <person name="de Vargas C."/>
            <person name="Verret F."/>
            <person name="von Dassow P."/>
            <person name="Valentin K."/>
            <person name="Van de Peer Y."/>
            <person name="Wheeler G."/>
            <person name="Dacks J.B."/>
            <person name="Delwiche C.F."/>
            <person name="Dyhrman S.T."/>
            <person name="Glockner G."/>
            <person name="John U."/>
            <person name="Richards T."/>
            <person name="Worden A.Z."/>
            <person name="Zhang X."/>
            <person name="Grigoriev I.V."/>
            <person name="Allen A.E."/>
            <person name="Bidle K."/>
            <person name="Borodovsky M."/>
            <person name="Bowler C."/>
            <person name="Brownlee C."/>
            <person name="Cock J.M."/>
            <person name="Elias M."/>
            <person name="Gladyshev V.N."/>
            <person name="Groth M."/>
            <person name="Guda C."/>
            <person name="Hadaegh A."/>
            <person name="Iglesias-Rodriguez M.D."/>
            <person name="Jenkins J."/>
            <person name="Jones B.M."/>
            <person name="Lawson T."/>
            <person name="Leese F."/>
            <person name="Lindquist E."/>
            <person name="Lobanov A."/>
            <person name="Lomsadze A."/>
            <person name="Malik S.B."/>
            <person name="Marsh M.E."/>
            <person name="Mackinder L."/>
            <person name="Mock T."/>
            <person name="Mueller-Roeber B."/>
            <person name="Pagarete A."/>
            <person name="Parker M."/>
            <person name="Probert I."/>
            <person name="Quesneville H."/>
            <person name="Raines C."/>
            <person name="Rensing S.A."/>
            <person name="Riano-Pachon D.M."/>
            <person name="Richier S."/>
            <person name="Rokitta S."/>
            <person name="Shiraiwa Y."/>
            <person name="Soanes D.M."/>
            <person name="van der Giezen M."/>
            <person name="Wahlund T.M."/>
            <person name="Williams B."/>
            <person name="Wilson W."/>
            <person name="Wolfe G."/>
            <person name="Wurch L.L."/>
        </authorList>
    </citation>
    <scope>NUCLEOTIDE SEQUENCE</scope>
</reference>
<dbReference type="EnsemblProtists" id="EOD08150">
    <property type="protein sequence ID" value="EOD08150"/>
    <property type="gene ID" value="EMIHUDRAFT_453173"/>
</dbReference>
<feature type="compositionally biased region" description="Basic and acidic residues" evidence="1">
    <location>
        <begin position="159"/>
        <end position="169"/>
    </location>
</feature>
<name>A0A0D3IA65_EMIH1</name>
<dbReference type="PaxDb" id="2903-EOD08150"/>
<feature type="region of interest" description="Disordered" evidence="1">
    <location>
        <begin position="1"/>
        <end position="225"/>
    </location>
</feature>
<feature type="compositionally biased region" description="Pro residues" evidence="1">
    <location>
        <begin position="134"/>
        <end position="144"/>
    </location>
</feature>
<protein>
    <submittedName>
        <fullName evidence="2">Uncharacterized protein</fullName>
    </submittedName>
</protein>